<keyword evidence="6 8" id="KW-1133">Transmembrane helix</keyword>
<protein>
    <recommendedName>
        <fullName evidence="11">Transporter</fullName>
    </recommendedName>
</protein>
<evidence type="ECO:0000313" key="9">
    <source>
        <dbReference type="EMBL" id="GEO15373.1"/>
    </source>
</evidence>
<feature type="transmembrane region" description="Helical" evidence="8">
    <location>
        <begin position="106"/>
        <end position="128"/>
    </location>
</feature>
<keyword evidence="4" id="KW-1003">Cell membrane</keyword>
<keyword evidence="7 8" id="KW-0472">Membrane</keyword>
<feature type="transmembrane region" description="Helical" evidence="8">
    <location>
        <begin position="52"/>
        <end position="70"/>
    </location>
</feature>
<dbReference type="InterPro" id="IPR004776">
    <property type="entry name" value="Mem_transp_PIN-like"/>
</dbReference>
<organism evidence="9 10">
    <name type="scientific">Microvirga aerophila</name>
    <dbReference type="NCBI Taxonomy" id="670291"/>
    <lineage>
        <taxon>Bacteria</taxon>
        <taxon>Pseudomonadati</taxon>
        <taxon>Pseudomonadota</taxon>
        <taxon>Alphaproteobacteria</taxon>
        <taxon>Hyphomicrobiales</taxon>
        <taxon>Methylobacteriaceae</taxon>
        <taxon>Microvirga</taxon>
    </lineage>
</organism>
<evidence type="ECO:0000256" key="1">
    <source>
        <dbReference type="ARBA" id="ARBA00004651"/>
    </source>
</evidence>
<evidence type="ECO:0000256" key="5">
    <source>
        <dbReference type="ARBA" id="ARBA00022692"/>
    </source>
</evidence>
<dbReference type="PANTHER" id="PTHR36838:SF1">
    <property type="entry name" value="SLR1864 PROTEIN"/>
    <property type="match status" value="1"/>
</dbReference>
<dbReference type="GO" id="GO:0055085">
    <property type="term" value="P:transmembrane transport"/>
    <property type="evidence" value="ECO:0007669"/>
    <property type="project" value="InterPro"/>
</dbReference>
<proteinExistence type="inferred from homology"/>
<evidence type="ECO:0000313" key="10">
    <source>
        <dbReference type="Proteomes" id="UP000321085"/>
    </source>
</evidence>
<sequence>MRRRTKPGDKWFLDEVFVRIPGNLHYLWLMLGSSLSLLKVGAFWRAALVSSIRLGCGAAIGIAVAALFGLSGSMKAVLILPCASPVAVYNYLFAQRWNNQPEEVAGVVVLSTLFSIVPIPLLLGWLLAGS</sequence>
<accession>A0A512BTR4</accession>
<dbReference type="GO" id="GO:0005886">
    <property type="term" value="C:plasma membrane"/>
    <property type="evidence" value="ECO:0007669"/>
    <property type="project" value="UniProtKB-SubCell"/>
</dbReference>
<name>A0A512BTR4_9HYPH</name>
<dbReference type="EMBL" id="BJYU01000040">
    <property type="protein sequence ID" value="GEO15373.1"/>
    <property type="molecule type" value="Genomic_DNA"/>
</dbReference>
<dbReference type="AlphaFoldDB" id="A0A512BTR4"/>
<keyword evidence="3" id="KW-0813">Transport</keyword>
<keyword evidence="5 8" id="KW-0812">Transmembrane</keyword>
<keyword evidence="10" id="KW-1185">Reference proteome</keyword>
<evidence type="ECO:0000256" key="3">
    <source>
        <dbReference type="ARBA" id="ARBA00022448"/>
    </source>
</evidence>
<dbReference type="RefSeq" id="WP_174799971.1">
    <property type="nucleotide sequence ID" value="NZ_BJYU01000040.1"/>
</dbReference>
<gene>
    <name evidence="9" type="ORF">MAE02_30690</name>
</gene>
<comment type="caution">
    <text evidence="9">The sequence shown here is derived from an EMBL/GenBank/DDBJ whole genome shotgun (WGS) entry which is preliminary data.</text>
</comment>
<dbReference type="Pfam" id="PF03547">
    <property type="entry name" value="Mem_trans"/>
    <property type="match status" value="1"/>
</dbReference>
<dbReference type="Gene3D" id="1.20.1530.20">
    <property type="match status" value="1"/>
</dbReference>
<evidence type="ECO:0000256" key="7">
    <source>
        <dbReference type="ARBA" id="ARBA00023136"/>
    </source>
</evidence>
<comment type="subcellular location">
    <subcellularLocation>
        <location evidence="1">Cell membrane</location>
        <topology evidence="1">Multi-pass membrane protein</topology>
    </subcellularLocation>
</comment>
<reference evidence="9 10" key="1">
    <citation type="submission" date="2019-07" db="EMBL/GenBank/DDBJ databases">
        <title>Whole genome shotgun sequence of Microvirga aerophila NBRC 106136.</title>
        <authorList>
            <person name="Hosoyama A."/>
            <person name="Uohara A."/>
            <person name="Ohji S."/>
            <person name="Ichikawa N."/>
        </authorList>
    </citation>
    <scope>NUCLEOTIDE SEQUENCE [LARGE SCALE GENOMIC DNA]</scope>
    <source>
        <strain evidence="9 10">NBRC 106136</strain>
    </source>
</reference>
<dbReference type="PANTHER" id="PTHR36838">
    <property type="entry name" value="AUXIN EFFLUX CARRIER FAMILY PROTEIN"/>
    <property type="match status" value="1"/>
</dbReference>
<feature type="transmembrane region" description="Helical" evidence="8">
    <location>
        <begin position="77"/>
        <end position="94"/>
    </location>
</feature>
<evidence type="ECO:0000256" key="2">
    <source>
        <dbReference type="ARBA" id="ARBA00010145"/>
    </source>
</evidence>
<comment type="similarity">
    <text evidence="2">Belongs to the auxin efflux carrier (TC 2.A.69) family.</text>
</comment>
<evidence type="ECO:0000256" key="4">
    <source>
        <dbReference type="ARBA" id="ARBA00022475"/>
    </source>
</evidence>
<dbReference type="Proteomes" id="UP000321085">
    <property type="component" value="Unassembled WGS sequence"/>
</dbReference>
<dbReference type="InterPro" id="IPR038770">
    <property type="entry name" value="Na+/solute_symporter_sf"/>
</dbReference>
<evidence type="ECO:0008006" key="11">
    <source>
        <dbReference type="Google" id="ProtNLM"/>
    </source>
</evidence>
<evidence type="ECO:0000256" key="8">
    <source>
        <dbReference type="SAM" id="Phobius"/>
    </source>
</evidence>
<evidence type="ECO:0000256" key="6">
    <source>
        <dbReference type="ARBA" id="ARBA00022989"/>
    </source>
</evidence>